<dbReference type="InterPro" id="IPR003343">
    <property type="entry name" value="Big_2"/>
</dbReference>
<gene>
    <name evidence="3" type="ORF">ABID49_001316</name>
</gene>
<feature type="domain" description="SLH" evidence="2">
    <location>
        <begin position="34"/>
        <end position="97"/>
    </location>
</feature>
<feature type="chain" id="PRO_5046514365" evidence="1">
    <location>
        <begin position="23"/>
        <end position="765"/>
    </location>
</feature>
<accession>A0ABV2GAV0</accession>
<dbReference type="SUPFAM" id="SSF49373">
    <property type="entry name" value="Invasin/intimin cell-adhesion fragments"/>
    <property type="match status" value="1"/>
</dbReference>
<dbReference type="PROSITE" id="PS51272">
    <property type="entry name" value="SLH"/>
    <property type="match status" value="2"/>
</dbReference>
<organism evidence="3 4">
    <name type="scientific">Bhargavaea ullalensis</name>
    <dbReference type="NCBI Taxonomy" id="1265685"/>
    <lineage>
        <taxon>Bacteria</taxon>
        <taxon>Bacillati</taxon>
        <taxon>Bacillota</taxon>
        <taxon>Bacilli</taxon>
        <taxon>Bacillales</taxon>
        <taxon>Caryophanaceae</taxon>
        <taxon>Bhargavaea</taxon>
    </lineage>
</organism>
<dbReference type="Gene3D" id="2.60.40.10">
    <property type="entry name" value="Immunoglobulins"/>
    <property type="match status" value="1"/>
</dbReference>
<sequence>MKTNRHNKLAVATATTAMVASAVVPVAAAPADNSDSPFTDVPKTSSHFDNIVRANELGIMTGYDDKSFKPNKLLNRGDVTKALGKFVVAQSGMTRDEYVKSKNINAVENFTDVPDNSRDPELVVYSKIVKEAKIFEGSNNNLMATRLIKRDQMAEVLVRAFGFEDKEGDTVIKDAGDSAYAKSIEILYENGITDQNPYRPLSSTSRAQFATFLVRSYDATVDETVEVTSVEGSDSAVDRTAEQAQFAAFTVNGGKKMSPEQLKEAGYEIEFLSTSPGIFKDKETGELDQEKLETAPNKIVYQVKITKGDQTFTSADATLTLQDFKTTVASLDQYELLMEQNKVANNTLVSNESAKITNIKGKSKSGEELTVTEGLTYSSSDNGVVLVGKDGTVQPVKAGKATITVTHKDSGATLDVPITVSAEARAAGNAAAEIKNLGLIAGQTRSFNFDVTDQYGMPFAGFTQNDTEIKNSDGQVIGSVSVEEGKEKGSYVATVTAKNNAGSGTIQIKATDKNLLSIPLTVGTDRDVASRKLELADGQSDANLDLSPVQKDQSLTLAFNEYNKDGLYIGQSQEVGQNGKYQAKSNNDNVEVSYQGNDIVVTAKKAGKATITIYQGDVPRENFAVTVEDTTPSIQSVNFKTDIITKTPVMLSDLLSTEGVILSSDADVSVAMINEKPTIYVDVDGTEAAGYTEGDLILGTVEAVSADSGLADLKFVENAEGDIELTGLKDGDEGTFAIRVMNGTNVLGSQTVTVDLKNEDTTPAS</sequence>
<dbReference type="Pfam" id="PF00395">
    <property type="entry name" value="SLH"/>
    <property type="match status" value="2"/>
</dbReference>
<protein>
    <submittedName>
        <fullName evidence="3">Uncharacterized protein YjdB</fullName>
    </submittedName>
</protein>
<dbReference type="EMBL" id="JBEPLW010000007">
    <property type="protein sequence ID" value="MET3575411.1"/>
    <property type="molecule type" value="Genomic_DNA"/>
</dbReference>
<dbReference type="Pfam" id="PF02368">
    <property type="entry name" value="Big_2"/>
    <property type="match status" value="1"/>
</dbReference>
<keyword evidence="4" id="KW-1185">Reference proteome</keyword>
<name>A0ABV2GAV0_9BACL</name>
<reference evidence="3 4" key="1">
    <citation type="submission" date="2024-06" db="EMBL/GenBank/DDBJ databases">
        <title>Genomic Encyclopedia of Type Strains, Phase IV (KMG-IV): sequencing the most valuable type-strain genomes for metagenomic binning, comparative biology and taxonomic classification.</title>
        <authorList>
            <person name="Goeker M."/>
        </authorList>
    </citation>
    <scope>NUCLEOTIDE SEQUENCE [LARGE SCALE GENOMIC DNA]</scope>
    <source>
        <strain evidence="3 4">DSM 26128</strain>
    </source>
</reference>
<evidence type="ECO:0000313" key="3">
    <source>
        <dbReference type="EMBL" id="MET3575411.1"/>
    </source>
</evidence>
<evidence type="ECO:0000259" key="2">
    <source>
        <dbReference type="PROSITE" id="PS51272"/>
    </source>
</evidence>
<feature type="domain" description="SLH" evidence="2">
    <location>
        <begin position="167"/>
        <end position="227"/>
    </location>
</feature>
<evidence type="ECO:0000313" key="4">
    <source>
        <dbReference type="Proteomes" id="UP001549099"/>
    </source>
</evidence>
<keyword evidence="1" id="KW-0732">Signal</keyword>
<dbReference type="Gene3D" id="2.60.40.1080">
    <property type="match status" value="1"/>
</dbReference>
<feature type="signal peptide" evidence="1">
    <location>
        <begin position="1"/>
        <end position="22"/>
    </location>
</feature>
<evidence type="ECO:0000256" key="1">
    <source>
        <dbReference type="SAM" id="SignalP"/>
    </source>
</evidence>
<comment type="caution">
    <text evidence="3">The sequence shown here is derived from an EMBL/GenBank/DDBJ whole genome shotgun (WGS) entry which is preliminary data.</text>
</comment>
<dbReference type="RefSeq" id="WP_354196553.1">
    <property type="nucleotide sequence ID" value="NZ_JBEPLW010000007.1"/>
</dbReference>
<dbReference type="Proteomes" id="UP001549099">
    <property type="component" value="Unassembled WGS sequence"/>
</dbReference>
<dbReference type="InterPro" id="IPR008964">
    <property type="entry name" value="Invasin/intimin_cell_adhesion"/>
</dbReference>
<proteinExistence type="predicted"/>
<dbReference type="InterPro" id="IPR013783">
    <property type="entry name" value="Ig-like_fold"/>
</dbReference>
<dbReference type="InterPro" id="IPR001119">
    <property type="entry name" value="SLH_dom"/>
</dbReference>